<dbReference type="EMBL" id="MN740123">
    <property type="protein sequence ID" value="QHT88787.1"/>
    <property type="molecule type" value="Genomic_DNA"/>
</dbReference>
<evidence type="ECO:0000313" key="1">
    <source>
        <dbReference type="EMBL" id="QHT88787.1"/>
    </source>
</evidence>
<reference evidence="1" key="1">
    <citation type="journal article" date="2020" name="Nature">
        <title>Giant virus diversity and host interactions through global metagenomics.</title>
        <authorList>
            <person name="Schulz F."/>
            <person name="Roux S."/>
            <person name="Paez-Espino D."/>
            <person name="Jungbluth S."/>
            <person name="Walsh D.A."/>
            <person name="Denef V.J."/>
            <person name="McMahon K.D."/>
            <person name="Konstantinidis K.T."/>
            <person name="Eloe-Fadrosh E.A."/>
            <person name="Kyrpides N.C."/>
            <person name="Woyke T."/>
        </authorList>
    </citation>
    <scope>NUCLEOTIDE SEQUENCE</scope>
    <source>
        <strain evidence="1">GVMAG-M-3300023184-51</strain>
    </source>
</reference>
<protein>
    <submittedName>
        <fullName evidence="1">Uncharacterized protein</fullName>
    </submittedName>
</protein>
<organism evidence="1">
    <name type="scientific">viral metagenome</name>
    <dbReference type="NCBI Taxonomy" id="1070528"/>
    <lineage>
        <taxon>unclassified sequences</taxon>
        <taxon>metagenomes</taxon>
        <taxon>organismal metagenomes</taxon>
    </lineage>
</organism>
<accession>A0A6C0I8U3</accession>
<proteinExistence type="predicted"/>
<sequence>MSLNMNMNPLNNNDYFGNGEFEFTNEWSRPYFKSAHQAISRCELWNWLKNYEPDDDKGFMFTTGVPQLERLRNELAKDPVNDGHSGSSYAVTMRNMEYIAKNGYEAFKTRFNK</sequence>
<dbReference type="AlphaFoldDB" id="A0A6C0I8U3"/>
<name>A0A6C0I8U3_9ZZZZ</name>